<sequence length="417" mass="45179">MARRTFVGFTPSFYGQPGPLFTDNDYLDLAGTTVRPWQNRITNIAINSGGYPVGGGKYPTVASRQLILNALLGAHVSPYAAGAVNQFNGIAWRDAPLSSFVTIPPAVAPAPPDPPIWVPAENVRLDSNQYPTYGLKFDAMWPQNQDLHMMTMWSLTDRGPIAMLTFPSQNIPAMVATSMKSLIGASVAQIAIRAYRYSGQLPQEGVSIQAQVYQWLACILFGSLTGRLHRGRTCEGFFFAYSKPAASQDDMILRWNDGPRARKPVNDVTVYVAAGSPHWQQSMLHVSFAMLAQSTSCLRPMATLIRNRNLPARSHNIAGLTGGGGALRDVERYNVPDLALQCHAAWLADGIIDAGALAAYDAATNAQFVNFMAHIVATEAANPLARGRIIVQPFAAGDDVAPFETAQVIAGARRMFL</sequence>
<dbReference type="Pfam" id="PF03084">
    <property type="entry name" value="Sigma_1_2"/>
    <property type="match status" value="1"/>
</dbReference>
<evidence type="ECO:0000256" key="1">
    <source>
        <dbReference type="ARBA" id="ARBA00004328"/>
    </source>
</evidence>
<keyword evidence="5" id="KW-1185">Reference proteome</keyword>
<dbReference type="Proteomes" id="UP000232681">
    <property type="component" value="Genome"/>
</dbReference>
<evidence type="ECO:0000313" key="4">
    <source>
        <dbReference type="EMBL" id="ADZ31984.1"/>
    </source>
</evidence>
<dbReference type="GeneID" id="37618816"/>
<name>F2WJL4_9REOV</name>
<dbReference type="OrthoDB" id="3623at10239"/>
<protein>
    <submittedName>
        <fullName evidence="4">VP6</fullName>
    </submittedName>
</protein>
<evidence type="ECO:0000256" key="2">
    <source>
        <dbReference type="ARBA" id="ARBA00022561"/>
    </source>
</evidence>
<keyword evidence="3" id="KW-0946">Virion</keyword>
<reference evidence="4 5" key="1">
    <citation type="journal article" date="2011" name="BMC Genomics">
        <title>Turbot reovirus (SMReV) genome encoding a FAST protein with a non-AUG start site.</title>
        <authorList>
            <person name="Ke F."/>
            <person name="He L.B."/>
            <person name="Pei C."/>
            <person name="Zhang Q.Y."/>
        </authorList>
    </citation>
    <scope>NUCLEOTIDE SEQUENCE [LARGE SCALE GENOMIC DNA]</scope>
</reference>
<comment type="subcellular location">
    <subcellularLocation>
        <location evidence="1">Virion</location>
    </subcellularLocation>
</comment>
<dbReference type="InterPro" id="IPR004317">
    <property type="entry name" value="Sigma_1_2_reovir"/>
</dbReference>
<organism evidence="4 5">
    <name type="scientific">Scophthalmus maximus reovirus</name>
    <dbReference type="NCBI Taxonomy" id="994485"/>
    <lineage>
        <taxon>Viruses</taxon>
        <taxon>Riboviria</taxon>
        <taxon>Orthornavirae</taxon>
        <taxon>Duplornaviricota</taxon>
        <taxon>Resentoviricetes</taxon>
        <taxon>Reovirales</taxon>
        <taxon>Spinareoviridae</taxon>
        <taxon>Aquareovirus</taxon>
        <taxon>Aquareovirus scophthalmi</taxon>
    </lineage>
</organism>
<dbReference type="EMBL" id="HM989937">
    <property type="protein sequence ID" value="ADZ31984.1"/>
    <property type="molecule type" value="Genomic_RNA"/>
</dbReference>
<evidence type="ECO:0000256" key="3">
    <source>
        <dbReference type="ARBA" id="ARBA00022844"/>
    </source>
</evidence>
<proteinExistence type="predicted"/>
<accession>F2WJL4</accession>
<evidence type="ECO:0000313" key="5">
    <source>
        <dbReference type="Proteomes" id="UP000232681"/>
    </source>
</evidence>
<dbReference type="KEGG" id="vg:37618816"/>
<keyword evidence="2" id="KW-0167">Capsid protein</keyword>
<dbReference type="RefSeq" id="YP_009507754.1">
    <property type="nucleotide sequence ID" value="NC_038639.1"/>
</dbReference>
<dbReference type="GO" id="GO:0019028">
    <property type="term" value="C:viral capsid"/>
    <property type="evidence" value="ECO:0007669"/>
    <property type="project" value="UniProtKB-KW"/>
</dbReference>